<dbReference type="PANTHER" id="PTHR11946">
    <property type="entry name" value="VALYL-TRNA SYNTHETASES"/>
    <property type="match status" value="1"/>
</dbReference>
<reference evidence="10" key="1">
    <citation type="journal article" date="2014" name="Front. Microbiol.">
        <title>High frequency of phylogenetically diverse reductive dehalogenase-homologous genes in deep subseafloor sedimentary metagenomes.</title>
        <authorList>
            <person name="Kawai M."/>
            <person name="Futagami T."/>
            <person name="Toyoda A."/>
            <person name="Takaki Y."/>
            <person name="Nishi S."/>
            <person name="Hori S."/>
            <person name="Arai W."/>
            <person name="Tsubouchi T."/>
            <person name="Morono Y."/>
            <person name="Uchiyama I."/>
            <person name="Ito T."/>
            <person name="Fujiyama A."/>
            <person name="Inagaki F."/>
            <person name="Takami H."/>
        </authorList>
    </citation>
    <scope>NUCLEOTIDE SEQUENCE</scope>
    <source>
        <strain evidence="10">Expedition CK06-06</strain>
    </source>
</reference>
<evidence type="ECO:0000259" key="8">
    <source>
        <dbReference type="Pfam" id="PF00133"/>
    </source>
</evidence>
<dbReference type="PANTHER" id="PTHR11946:SF93">
    <property type="entry name" value="VALINE--TRNA LIGASE, CHLOROPLASTIC_MITOCHONDRIAL 2"/>
    <property type="match status" value="1"/>
</dbReference>
<dbReference type="GO" id="GO:0002161">
    <property type="term" value="F:aminoacyl-tRNA deacylase activity"/>
    <property type="evidence" value="ECO:0007669"/>
    <property type="project" value="InterPro"/>
</dbReference>
<gene>
    <name evidence="10" type="ORF">S01H4_54731</name>
</gene>
<keyword evidence="6" id="KW-0030">Aminoacyl-tRNA synthetase</keyword>
<dbReference type="EMBL" id="BART01031517">
    <property type="protein sequence ID" value="GAH15247.1"/>
    <property type="molecule type" value="Genomic_DNA"/>
</dbReference>
<sequence>MSNGGERVINWCPRCQTALSDIEVEYKPKKSKLYWLKYGPFTLATARPETKLGDTAVAVNPTDKRYKDMVGKEYTIKGVNGDFKVKVIADNYVDPKFGSGAVKVTPAHDISDFEAAERHKIPMRQIINKNGKMMKNCGKYA</sequence>
<dbReference type="InterPro" id="IPR002300">
    <property type="entry name" value="aa-tRNA-synth_Ia"/>
</dbReference>
<protein>
    <recommendedName>
        <fullName evidence="1">valine--tRNA ligase</fullName>
        <ecNumber evidence="1">6.1.1.9</ecNumber>
    </recommendedName>
    <alternativeName>
        <fullName evidence="7">Valyl-tRNA synthetase</fullName>
    </alternativeName>
</protein>
<feature type="domain" description="Aminoacyl-tRNA synthetase class Ia" evidence="8">
    <location>
        <begin position="5"/>
        <end position="70"/>
    </location>
</feature>
<evidence type="ECO:0000256" key="6">
    <source>
        <dbReference type="ARBA" id="ARBA00023146"/>
    </source>
</evidence>
<evidence type="ECO:0000256" key="2">
    <source>
        <dbReference type="ARBA" id="ARBA00022598"/>
    </source>
</evidence>
<organism evidence="10">
    <name type="scientific">marine sediment metagenome</name>
    <dbReference type="NCBI Taxonomy" id="412755"/>
    <lineage>
        <taxon>unclassified sequences</taxon>
        <taxon>metagenomes</taxon>
        <taxon>ecological metagenomes</taxon>
    </lineage>
</organism>
<evidence type="ECO:0000313" key="10">
    <source>
        <dbReference type="EMBL" id="GAH15247.1"/>
    </source>
</evidence>
<dbReference type="GO" id="GO:0004832">
    <property type="term" value="F:valine-tRNA ligase activity"/>
    <property type="evidence" value="ECO:0007669"/>
    <property type="project" value="UniProtKB-EC"/>
</dbReference>
<feature type="non-terminal residue" evidence="10">
    <location>
        <position position="141"/>
    </location>
</feature>
<feature type="domain" description="Leucyl-tRNA synthetase editing" evidence="9">
    <location>
        <begin position="72"/>
        <end position="133"/>
    </location>
</feature>
<name>X1D4V4_9ZZZZ</name>
<dbReference type="Gene3D" id="3.90.740.10">
    <property type="entry name" value="Valyl/Leucyl/Isoleucyl-tRNA synthetase, editing domain"/>
    <property type="match status" value="1"/>
</dbReference>
<dbReference type="InterPro" id="IPR009008">
    <property type="entry name" value="Val/Leu/Ile-tRNA-synth_edit"/>
</dbReference>
<dbReference type="InterPro" id="IPR025709">
    <property type="entry name" value="Leu_tRNA-synth_edit"/>
</dbReference>
<evidence type="ECO:0000256" key="1">
    <source>
        <dbReference type="ARBA" id="ARBA00013169"/>
    </source>
</evidence>
<dbReference type="GO" id="GO:0006438">
    <property type="term" value="P:valyl-tRNA aminoacylation"/>
    <property type="evidence" value="ECO:0007669"/>
    <property type="project" value="InterPro"/>
</dbReference>
<dbReference type="InterPro" id="IPR002303">
    <property type="entry name" value="Valyl-tRNA_ligase"/>
</dbReference>
<comment type="caution">
    <text evidence="10">The sequence shown here is derived from an EMBL/GenBank/DDBJ whole genome shotgun (WGS) entry which is preliminary data.</text>
</comment>
<dbReference type="AlphaFoldDB" id="X1D4V4"/>
<evidence type="ECO:0000256" key="7">
    <source>
        <dbReference type="ARBA" id="ARBA00029936"/>
    </source>
</evidence>
<evidence type="ECO:0000256" key="4">
    <source>
        <dbReference type="ARBA" id="ARBA00022840"/>
    </source>
</evidence>
<dbReference type="Pfam" id="PF13603">
    <property type="entry name" value="tRNA-synt_1_2"/>
    <property type="match status" value="1"/>
</dbReference>
<proteinExistence type="predicted"/>
<evidence type="ECO:0000259" key="9">
    <source>
        <dbReference type="Pfam" id="PF13603"/>
    </source>
</evidence>
<dbReference type="GO" id="GO:0005524">
    <property type="term" value="F:ATP binding"/>
    <property type="evidence" value="ECO:0007669"/>
    <property type="project" value="UniProtKB-KW"/>
</dbReference>
<evidence type="ECO:0000256" key="5">
    <source>
        <dbReference type="ARBA" id="ARBA00022917"/>
    </source>
</evidence>
<accession>X1D4V4</accession>
<keyword evidence="5" id="KW-0648">Protein biosynthesis</keyword>
<dbReference type="SUPFAM" id="SSF50677">
    <property type="entry name" value="ValRS/IleRS/LeuRS editing domain"/>
    <property type="match status" value="1"/>
</dbReference>
<evidence type="ECO:0000256" key="3">
    <source>
        <dbReference type="ARBA" id="ARBA00022741"/>
    </source>
</evidence>
<keyword evidence="3" id="KW-0547">Nucleotide-binding</keyword>
<keyword evidence="2" id="KW-0436">Ligase</keyword>
<dbReference type="EC" id="6.1.1.9" evidence="1"/>
<keyword evidence="4" id="KW-0067">ATP-binding</keyword>
<dbReference type="GO" id="GO:0005829">
    <property type="term" value="C:cytosol"/>
    <property type="evidence" value="ECO:0007669"/>
    <property type="project" value="TreeGrafter"/>
</dbReference>
<dbReference type="Pfam" id="PF00133">
    <property type="entry name" value="tRNA-synt_1"/>
    <property type="match status" value="1"/>
</dbReference>